<dbReference type="InParanoid" id="F0ZNC9"/>
<dbReference type="InterPro" id="IPR002068">
    <property type="entry name" value="A-crystallin/Hsp20_dom"/>
</dbReference>
<dbReference type="Proteomes" id="UP000001064">
    <property type="component" value="Unassembled WGS sequence"/>
</dbReference>
<dbReference type="SUPFAM" id="SSF49764">
    <property type="entry name" value="HSP20-like chaperones"/>
    <property type="match status" value="1"/>
</dbReference>
<dbReference type="eggNOG" id="ENOG502RI6Z">
    <property type="taxonomic scope" value="Eukaryota"/>
</dbReference>
<dbReference type="PROSITE" id="PS01031">
    <property type="entry name" value="SHSP"/>
    <property type="match status" value="1"/>
</dbReference>
<evidence type="ECO:0000313" key="4">
    <source>
        <dbReference type="EMBL" id="EGC34540.1"/>
    </source>
</evidence>
<dbReference type="Gene3D" id="2.60.40.790">
    <property type="match status" value="1"/>
</dbReference>
<sequence length="155" mass="18034">MSCLYLPNLINFLNNDIIDKINEKEIQYNQQQKSNEIINKLLESNKYTLNPNLKIQEDTNKYQITALLPNFNKDEVNIEVKNGRLVISAYREEPNNNTNDNQDESITIKKYKKTIDISNKNLDIQSIKASYNNNTLNIIIQKLNDSLSLKIQIES</sequence>
<keyword evidence="5" id="KW-1185">Reference proteome</keyword>
<evidence type="ECO:0000256" key="2">
    <source>
        <dbReference type="RuleBase" id="RU003616"/>
    </source>
</evidence>
<dbReference type="CDD" id="cd06464">
    <property type="entry name" value="ACD_sHsps-like"/>
    <property type="match status" value="1"/>
</dbReference>
<evidence type="ECO:0000313" key="5">
    <source>
        <dbReference type="Proteomes" id="UP000001064"/>
    </source>
</evidence>
<comment type="similarity">
    <text evidence="1 2">Belongs to the small heat shock protein (HSP20) family.</text>
</comment>
<organism evidence="4 5">
    <name type="scientific">Dictyostelium purpureum</name>
    <name type="common">Slime mold</name>
    <dbReference type="NCBI Taxonomy" id="5786"/>
    <lineage>
        <taxon>Eukaryota</taxon>
        <taxon>Amoebozoa</taxon>
        <taxon>Evosea</taxon>
        <taxon>Eumycetozoa</taxon>
        <taxon>Dictyostelia</taxon>
        <taxon>Dictyosteliales</taxon>
        <taxon>Dictyosteliaceae</taxon>
        <taxon>Dictyostelium</taxon>
    </lineage>
</organism>
<dbReference type="AlphaFoldDB" id="F0ZNC9"/>
<proteinExistence type="inferred from homology"/>
<reference evidence="5" key="1">
    <citation type="journal article" date="2011" name="Genome Biol.">
        <title>Comparative genomics of the social amoebae Dictyostelium discoideum and Dictyostelium purpureum.</title>
        <authorList>
            <consortium name="US DOE Joint Genome Institute (JGI-PGF)"/>
            <person name="Sucgang R."/>
            <person name="Kuo A."/>
            <person name="Tian X."/>
            <person name="Salerno W."/>
            <person name="Parikh A."/>
            <person name="Feasley C.L."/>
            <person name="Dalin E."/>
            <person name="Tu H."/>
            <person name="Huang E."/>
            <person name="Barry K."/>
            <person name="Lindquist E."/>
            <person name="Shapiro H."/>
            <person name="Bruce D."/>
            <person name="Schmutz J."/>
            <person name="Salamov A."/>
            <person name="Fey P."/>
            <person name="Gaudet P."/>
            <person name="Anjard C."/>
            <person name="Babu M.M."/>
            <person name="Basu S."/>
            <person name="Bushmanova Y."/>
            <person name="van der Wel H."/>
            <person name="Katoh-Kurasawa M."/>
            <person name="Dinh C."/>
            <person name="Coutinho P.M."/>
            <person name="Saito T."/>
            <person name="Elias M."/>
            <person name="Schaap P."/>
            <person name="Kay R.R."/>
            <person name="Henrissat B."/>
            <person name="Eichinger L."/>
            <person name="Rivero F."/>
            <person name="Putnam N.H."/>
            <person name="West C.M."/>
            <person name="Loomis W.F."/>
            <person name="Chisholm R.L."/>
            <person name="Shaulsky G."/>
            <person name="Strassmann J.E."/>
            <person name="Queller D.C."/>
            <person name="Kuspa A."/>
            <person name="Grigoriev I.V."/>
        </authorList>
    </citation>
    <scope>NUCLEOTIDE SEQUENCE [LARGE SCALE GENOMIC DNA]</scope>
    <source>
        <strain evidence="5">QSDP1</strain>
    </source>
</reference>
<gene>
    <name evidence="4" type="ORF">DICPUDRAFT_153226</name>
</gene>
<dbReference type="InterPro" id="IPR008978">
    <property type="entry name" value="HSP20-like_chaperone"/>
</dbReference>
<dbReference type="EMBL" id="GL871093">
    <property type="protein sequence ID" value="EGC34540.1"/>
    <property type="molecule type" value="Genomic_DNA"/>
</dbReference>
<dbReference type="Pfam" id="PF00011">
    <property type="entry name" value="HSP20"/>
    <property type="match status" value="1"/>
</dbReference>
<dbReference type="KEGG" id="dpp:DICPUDRAFT_153226"/>
<dbReference type="VEuPathDB" id="AmoebaDB:DICPUDRAFT_153226"/>
<evidence type="ECO:0000259" key="3">
    <source>
        <dbReference type="PROSITE" id="PS01031"/>
    </source>
</evidence>
<dbReference type="OMA" id="REEPNNN"/>
<accession>F0ZNC9</accession>
<evidence type="ECO:0000256" key="1">
    <source>
        <dbReference type="PROSITE-ProRule" id="PRU00285"/>
    </source>
</evidence>
<feature type="domain" description="SHSP" evidence="3">
    <location>
        <begin position="44"/>
        <end position="155"/>
    </location>
</feature>
<dbReference type="RefSeq" id="XP_003288916.1">
    <property type="nucleotide sequence ID" value="XM_003288868.1"/>
</dbReference>
<dbReference type="GeneID" id="10499618"/>
<name>F0ZNC9_DICPU</name>
<protein>
    <recommendedName>
        <fullName evidence="3">SHSP domain-containing protein</fullName>
    </recommendedName>
</protein>
<dbReference type="OrthoDB" id="1431247at2759"/>